<dbReference type="EMBL" id="BA000028">
    <property type="protein sequence ID" value="BAC12280.1"/>
    <property type="molecule type" value="Genomic_DNA"/>
</dbReference>
<feature type="domain" description="YhfM-like" evidence="1">
    <location>
        <begin position="52"/>
        <end position="135"/>
    </location>
</feature>
<name>Q8ETD7_OCEIH</name>
<evidence type="ECO:0000313" key="2">
    <source>
        <dbReference type="EMBL" id="BAC12280.1"/>
    </source>
</evidence>
<dbReference type="KEGG" id="oih:OB0324"/>
<dbReference type="Proteomes" id="UP000000822">
    <property type="component" value="Chromosome"/>
</dbReference>
<dbReference type="AlphaFoldDB" id="Q8ETD7"/>
<gene>
    <name evidence="2" type="ordered locus">OB0324</name>
</gene>
<reference evidence="2 3" key="2">
    <citation type="journal article" date="2002" name="Nucleic Acids Res.">
        <title>Genome sequence of Oceanobacillus iheyensis isolated from the Iheya Ridge and its unexpected adaptive capabilities to extreme environments.</title>
        <authorList>
            <person name="Takami H."/>
            <person name="Takaki Y."/>
            <person name="Uchiyama I."/>
        </authorList>
    </citation>
    <scope>NUCLEOTIDE SEQUENCE [LARGE SCALE GENOMIC DNA]</scope>
    <source>
        <strain evidence="3">DSM 14371 / CIP 107618 / JCM 11309 / KCTC 3954 / HTE831</strain>
    </source>
</reference>
<proteinExistence type="predicted"/>
<reference evidence="2 3" key="1">
    <citation type="journal article" date="2001" name="FEMS Microbiol. Lett.">
        <title>Oceanobacillus iheyensis gen. nov., sp. nov., a deep-sea extremely halotolerant and alkaliphilic species isolated from a depth of 1050 m on the Iheya Ridge.</title>
        <authorList>
            <person name="Lu J."/>
            <person name="Nogi Y."/>
            <person name="Takami H."/>
        </authorList>
    </citation>
    <scope>NUCLEOTIDE SEQUENCE [LARGE SCALE GENOMIC DNA]</scope>
    <source>
        <strain evidence="3">DSM 14371 / CIP 107618 / JCM 11309 / KCTC 3954 / HTE831</strain>
    </source>
</reference>
<dbReference type="HOGENOM" id="CLU_162635_0_0_9"/>
<organism evidence="2 3">
    <name type="scientific">Oceanobacillus iheyensis (strain DSM 14371 / CIP 107618 / JCM 11309 / KCTC 3954 / HTE831)</name>
    <dbReference type="NCBI Taxonomy" id="221109"/>
    <lineage>
        <taxon>Bacteria</taxon>
        <taxon>Bacillati</taxon>
        <taxon>Bacillota</taxon>
        <taxon>Bacilli</taxon>
        <taxon>Bacillales</taxon>
        <taxon>Bacillaceae</taxon>
        <taxon>Oceanobacillus</taxon>
    </lineage>
</organism>
<keyword evidence="3" id="KW-1185">Reference proteome</keyword>
<evidence type="ECO:0000259" key="1">
    <source>
        <dbReference type="Pfam" id="PF26353"/>
    </source>
</evidence>
<dbReference type="InterPro" id="IPR058780">
    <property type="entry name" value="YhfM-like_dom"/>
</dbReference>
<accession>Q8ETD7</accession>
<evidence type="ECO:0000313" key="3">
    <source>
        <dbReference type="Proteomes" id="UP000000822"/>
    </source>
</evidence>
<protein>
    <recommendedName>
        <fullName evidence="1">YhfM-like domain-containing protein</fullName>
    </recommendedName>
</protein>
<dbReference type="STRING" id="221109.gene:10732527"/>
<sequence length="136" mass="15443">MNSKKSYVFMSLLFIMLLTGCSFFGNGLIKGEVQTIRIAESNGFASEISNDFFNEIKDEEEIKQFKHAINSAVKQPGVVDMIDPVYDVELIINDEASQELYLWLYESSGSVMTVEDTNTVYSISEKEAEKLYNIVR</sequence>
<dbReference type="OrthoDB" id="2738838at2"/>
<dbReference type="eggNOG" id="ENOG5033CAW">
    <property type="taxonomic scope" value="Bacteria"/>
</dbReference>
<dbReference type="PROSITE" id="PS51257">
    <property type="entry name" value="PROKAR_LIPOPROTEIN"/>
    <property type="match status" value="1"/>
</dbReference>
<dbReference type="Pfam" id="PF26353">
    <property type="entry name" value="YhfM"/>
    <property type="match status" value="1"/>
</dbReference>